<dbReference type="EMBL" id="BPVZ01000612">
    <property type="protein sequence ID" value="GKV52117.1"/>
    <property type="molecule type" value="Genomic_DNA"/>
</dbReference>
<feature type="region of interest" description="Disordered" evidence="1">
    <location>
        <begin position="271"/>
        <end position="299"/>
    </location>
</feature>
<dbReference type="AlphaFoldDB" id="A0AAV5MUA4"/>
<accession>A0AAV5MUA4</accession>
<sequence length="299" mass="33767">MASAVTKEEFNAFHNIDRTTFNRLVFNLRREPFESMQVMALLLCLEQTGLAHNLVYQTLQWSDTFLNSLANEAVLCLQCGESEEFPLALEGVEVPLIQTMTKGKVSLRYFYDHRLLIIPGIEKNVNEVCLRAFEDIMEQLKQRKIEETGVEDRGEQVQGRVLEGEVGDDLSPLQISSTPGHEEKEKAEIPADDRTIFLTFSKGYPISETEVKDFFTRKFGDCIDEIHMQEVPEEEQPLYARLVVQPSSSLEKILGGRSKAKFSINGKHVWGRKYVPKTQKSPSKSPPSSSSQPAPPTAS</sequence>
<protein>
    <submittedName>
        <fullName evidence="2">Uncharacterized protein</fullName>
    </submittedName>
</protein>
<feature type="compositionally biased region" description="Low complexity" evidence="1">
    <location>
        <begin position="276"/>
        <end position="292"/>
    </location>
</feature>
<dbReference type="PANTHER" id="PTHR33527">
    <property type="entry name" value="OS07G0274300 PROTEIN"/>
    <property type="match status" value="1"/>
</dbReference>
<comment type="caution">
    <text evidence="2">The sequence shown here is derived from an EMBL/GenBank/DDBJ whole genome shotgun (WGS) entry which is preliminary data.</text>
</comment>
<keyword evidence="3" id="KW-1185">Reference proteome</keyword>
<evidence type="ECO:0000256" key="1">
    <source>
        <dbReference type="SAM" id="MobiDB-lite"/>
    </source>
</evidence>
<reference evidence="2 3" key="1">
    <citation type="journal article" date="2021" name="Commun. Biol.">
        <title>The genome of Shorea leprosula (Dipterocarpaceae) highlights the ecological relevance of drought in aseasonal tropical rainforests.</title>
        <authorList>
            <person name="Ng K.K.S."/>
            <person name="Kobayashi M.J."/>
            <person name="Fawcett J.A."/>
            <person name="Hatakeyama M."/>
            <person name="Paape T."/>
            <person name="Ng C.H."/>
            <person name="Ang C.C."/>
            <person name="Tnah L.H."/>
            <person name="Lee C.T."/>
            <person name="Nishiyama T."/>
            <person name="Sese J."/>
            <person name="O'Brien M.J."/>
            <person name="Copetti D."/>
            <person name="Mohd Noor M.I."/>
            <person name="Ong R.C."/>
            <person name="Putra M."/>
            <person name="Sireger I.Z."/>
            <person name="Indrioko S."/>
            <person name="Kosugi Y."/>
            <person name="Izuno A."/>
            <person name="Isagi Y."/>
            <person name="Lee S.L."/>
            <person name="Shimizu K.K."/>
        </authorList>
    </citation>
    <scope>NUCLEOTIDE SEQUENCE [LARGE SCALE GENOMIC DNA]</scope>
    <source>
        <strain evidence="2">214</strain>
    </source>
</reference>
<name>A0AAV5MUA4_9ROSI</name>
<dbReference type="PANTHER" id="PTHR33527:SF28">
    <property type="entry name" value="GB|AAD43168.1"/>
    <property type="match status" value="1"/>
</dbReference>
<organism evidence="2 3">
    <name type="scientific">Rubroshorea leprosula</name>
    <dbReference type="NCBI Taxonomy" id="152421"/>
    <lineage>
        <taxon>Eukaryota</taxon>
        <taxon>Viridiplantae</taxon>
        <taxon>Streptophyta</taxon>
        <taxon>Embryophyta</taxon>
        <taxon>Tracheophyta</taxon>
        <taxon>Spermatophyta</taxon>
        <taxon>Magnoliopsida</taxon>
        <taxon>eudicotyledons</taxon>
        <taxon>Gunneridae</taxon>
        <taxon>Pentapetalae</taxon>
        <taxon>rosids</taxon>
        <taxon>malvids</taxon>
        <taxon>Malvales</taxon>
        <taxon>Dipterocarpaceae</taxon>
        <taxon>Rubroshorea</taxon>
    </lineage>
</organism>
<evidence type="ECO:0000313" key="3">
    <source>
        <dbReference type="Proteomes" id="UP001054252"/>
    </source>
</evidence>
<dbReference type="Proteomes" id="UP001054252">
    <property type="component" value="Unassembled WGS sequence"/>
</dbReference>
<gene>
    <name evidence="2" type="ORF">SLEP1_g58712</name>
</gene>
<proteinExistence type="predicted"/>
<evidence type="ECO:0000313" key="2">
    <source>
        <dbReference type="EMBL" id="GKV52117.1"/>
    </source>
</evidence>